<protein>
    <submittedName>
        <fullName evidence="1">Uncharacterized protein</fullName>
    </submittedName>
</protein>
<accession>A0A7X2D4X5</accession>
<name>A0A7X2D4X5_9PROT</name>
<comment type="caution">
    <text evidence="1">The sequence shown here is derived from an EMBL/GenBank/DDBJ whole genome shotgun (WGS) entry which is preliminary data.</text>
</comment>
<dbReference type="AlphaFoldDB" id="A0A7X2D4X5"/>
<gene>
    <name evidence="1" type="ORF">GHC57_11215</name>
</gene>
<keyword evidence="2" id="KW-1185">Reference proteome</keyword>
<dbReference type="RefSeq" id="WP_153344206.1">
    <property type="nucleotide sequence ID" value="NZ_WIVE01000032.1"/>
</dbReference>
<dbReference type="EMBL" id="WIVE01000032">
    <property type="protein sequence ID" value="MQX37087.1"/>
    <property type="molecule type" value="Genomic_DNA"/>
</dbReference>
<evidence type="ECO:0000313" key="2">
    <source>
        <dbReference type="Proteomes" id="UP000434582"/>
    </source>
</evidence>
<dbReference type="Proteomes" id="UP000434582">
    <property type="component" value="Unassembled WGS sequence"/>
</dbReference>
<dbReference type="OrthoDB" id="4206500at2"/>
<sequence length="120" mass="14055">MPTVETCALWRDPETITRARMADHFERLETVFQDSHEWRYVLRCRECGWVYVFDFHEEIDWAGGNDPQYKLWVPVPDGEDPAVVAREDRFALMERVPRVQSDWPADAAAPRIVRVPGPRA</sequence>
<proteinExistence type="predicted"/>
<organism evidence="1 2">
    <name type="scientific">Roseospira navarrensis</name>
    <dbReference type="NCBI Taxonomy" id="140058"/>
    <lineage>
        <taxon>Bacteria</taxon>
        <taxon>Pseudomonadati</taxon>
        <taxon>Pseudomonadota</taxon>
        <taxon>Alphaproteobacteria</taxon>
        <taxon>Rhodospirillales</taxon>
        <taxon>Rhodospirillaceae</taxon>
        <taxon>Roseospira</taxon>
    </lineage>
</organism>
<reference evidence="1 2" key="1">
    <citation type="submission" date="2019-10" db="EMBL/GenBank/DDBJ databases">
        <title>Draft whole-genome sequence of the purple nonsulfur photosynthetic bacterium Roseospira navarrensis DSM 15114.</title>
        <authorList>
            <person name="Kyndt J.A."/>
            <person name="Meyer T.E."/>
        </authorList>
    </citation>
    <scope>NUCLEOTIDE SEQUENCE [LARGE SCALE GENOMIC DNA]</scope>
    <source>
        <strain evidence="1 2">DSM 15114</strain>
    </source>
</reference>
<evidence type="ECO:0000313" key="1">
    <source>
        <dbReference type="EMBL" id="MQX37087.1"/>
    </source>
</evidence>